<keyword evidence="2 7" id="KW-0349">Heme</keyword>
<evidence type="ECO:0000256" key="5">
    <source>
        <dbReference type="ARBA" id="ARBA00022748"/>
    </source>
</evidence>
<sequence length="163" mass="18019">MKGWLGSLVLVLALSATSSVWAVEPDELLDDPVLEMRARELSKQLRCVVCQNQDIDSSNAGVARTMRTLLRERLIAGDTDGEIIAFFVGRYGDFVLFRPRLKPATYLLWFGPAVLFAVGIGVVLLTIRRGSIAVLDGTADPLSADEEREFEAILREDKGQRNP</sequence>
<dbReference type="OrthoDB" id="9804975at2"/>
<dbReference type="STRING" id="1005928.SAMN04487859_11289"/>
<keyword evidence="6 7" id="KW-0408">Iron</keyword>
<feature type="domain" description="CcmH/CycL/Ccl2/NrfF N-terminal" evidence="8">
    <location>
        <begin position="11"/>
        <end position="154"/>
    </location>
</feature>
<dbReference type="EMBL" id="FOVP01000012">
    <property type="protein sequence ID" value="SFN97719.1"/>
    <property type="molecule type" value="Genomic_DNA"/>
</dbReference>
<dbReference type="PANTHER" id="PTHR47870">
    <property type="entry name" value="CYTOCHROME C-TYPE BIOGENESIS PROTEIN CCMH"/>
    <property type="match status" value="1"/>
</dbReference>
<dbReference type="InterPro" id="IPR051263">
    <property type="entry name" value="C-type_cytochrome_biogenesis"/>
</dbReference>
<organism evidence="9 10">
    <name type="scientific">Roseovarius lutimaris</name>
    <dbReference type="NCBI Taxonomy" id="1005928"/>
    <lineage>
        <taxon>Bacteria</taxon>
        <taxon>Pseudomonadati</taxon>
        <taxon>Pseudomonadota</taxon>
        <taxon>Alphaproteobacteria</taxon>
        <taxon>Rhodobacterales</taxon>
        <taxon>Roseobacteraceae</taxon>
        <taxon>Roseovarius</taxon>
    </lineage>
</organism>
<reference evidence="10" key="1">
    <citation type="submission" date="2016-10" db="EMBL/GenBank/DDBJ databases">
        <authorList>
            <person name="Varghese N."/>
            <person name="Submissions S."/>
        </authorList>
    </citation>
    <scope>NUCLEOTIDE SEQUENCE [LARGE SCALE GENOMIC DNA]</scope>
    <source>
        <strain evidence="10">DSM 28463</strain>
    </source>
</reference>
<dbReference type="InterPro" id="IPR005616">
    <property type="entry name" value="CcmH/CycL/Ccl2/NrfF_N"/>
</dbReference>
<gene>
    <name evidence="9" type="ORF">SAMN04487859_11289</name>
</gene>
<dbReference type="AlphaFoldDB" id="A0A1I5DEM7"/>
<dbReference type="InterPro" id="IPR038297">
    <property type="entry name" value="CcmH/CycL/NrfF/Ccl2_sf"/>
</dbReference>
<keyword evidence="7" id="KW-0472">Membrane</keyword>
<dbReference type="Gene3D" id="1.10.8.640">
    <property type="entry name" value="Cytochrome C biogenesis protein"/>
    <property type="match status" value="1"/>
</dbReference>
<evidence type="ECO:0000259" key="8">
    <source>
        <dbReference type="Pfam" id="PF03918"/>
    </source>
</evidence>
<feature type="chain" id="PRO_5011329583" description="Cytochrome c-type biogenesis protein" evidence="7">
    <location>
        <begin position="23"/>
        <end position="163"/>
    </location>
</feature>
<dbReference type="GO" id="GO:0005886">
    <property type="term" value="C:plasma membrane"/>
    <property type="evidence" value="ECO:0007669"/>
    <property type="project" value="TreeGrafter"/>
</dbReference>
<evidence type="ECO:0000256" key="7">
    <source>
        <dbReference type="RuleBase" id="RU364112"/>
    </source>
</evidence>
<feature type="transmembrane region" description="Helical" evidence="7">
    <location>
        <begin position="106"/>
        <end position="127"/>
    </location>
</feature>
<evidence type="ECO:0000313" key="10">
    <source>
        <dbReference type="Proteomes" id="UP000198599"/>
    </source>
</evidence>
<evidence type="ECO:0000256" key="6">
    <source>
        <dbReference type="ARBA" id="ARBA00023004"/>
    </source>
</evidence>
<accession>A0A1I5DEM7</accession>
<name>A0A1I5DEM7_9RHOB</name>
<dbReference type="RefSeq" id="WP_092838934.1">
    <property type="nucleotide sequence ID" value="NZ_FOVP01000012.1"/>
</dbReference>
<keyword evidence="4 7" id="KW-0732">Signal</keyword>
<evidence type="ECO:0000256" key="2">
    <source>
        <dbReference type="ARBA" id="ARBA00022617"/>
    </source>
</evidence>
<protein>
    <recommendedName>
        <fullName evidence="7">Cytochrome c-type biogenesis protein</fullName>
    </recommendedName>
</protein>
<keyword evidence="10" id="KW-1185">Reference proteome</keyword>
<proteinExistence type="inferred from homology"/>
<evidence type="ECO:0000256" key="4">
    <source>
        <dbReference type="ARBA" id="ARBA00022729"/>
    </source>
</evidence>
<keyword evidence="7" id="KW-0812">Transmembrane</keyword>
<dbReference type="PANTHER" id="PTHR47870:SF1">
    <property type="entry name" value="CYTOCHROME C-TYPE BIOGENESIS PROTEIN CCMH"/>
    <property type="match status" value="1"/>
</dbReference>
<comment type="similarity">
    <text evidence="1 7">Belongs to the CcmH/CycL/Ccl2/NrfF family.</text>
</comment>
<dbReference type="GO" id="GO:0017004">
    <property type="term" value="P:cytochrome complex assembly"/>
    <property type="evidence" value="ECO:0007669"/>
    <property type="project" value="UniProtKB-KW"/>
</dbReference>
<dbReference type="GO" id="GO:0046872">
    <property type="term" value="F:metal ion binding"/>
    <property type="evidence" value="ECO:0007669"/>
    <property type="project" value="UniProtKB-KW"/>
</dbReference>
<keyword evidence="5" id="KW-0201">Cytochrome c-type biogenesis</keyword>
<dbReference type="Proteomes" id="UP000198599">
    <property type="component" value="Unassembled WGS sequence"/>
</dbReference>
<evidence type="ECO:0000313" key="9">
    <source>
        <dbReference type="EMBL" id="SFN97719.1"/>
    </source>
</evidence>
<keyword evidence="3 7" id="KW-0479">Metal-binding</keyword>
<keyword evidence="7" id="KW-1133">Transmembrane helix</keyword>
<evidence type="ECO:0000256" key="1">
    <source>
        <dbReference type="ARBA" id="ARBA00010342"/>
    </source>
</evidence>
<feature type="signal peptide" evidence="7">
    <location>
        <begin position="1"/>
        <end position="22"/>
    </location>
</feature>
<evidence type="ECO:0000256" key="3">
    <source>
        <dbReference type="ARBA" id="ARBA00022723"/>
    </source>
</evidence>
<dbReference type="Pfam" id="PF03918">
    <property type="entry name" value="CcmH"/>
    <property type="match status" value="1"/>
</dbReference>
<dbReference type="CDD" id="cd16378">
    <property type="entry name" value="CcmH_N"/>
    <property type="match status" value="1"/>
</dbReference>
<comment type="function">
    <text evidence="7">Possible subunit of a heme lyase.</text>
</comment>